<comment type="similarity">
    <text evidence="2">Belongs to the prokaryotic sulfate-binding protein family.</text>
</comment>
<keyword evidence="4" id="KW-0732">Signal</keyword>
<keyword evidence="7" id="KW-1185">Reference proteome</keyword>
<proteinExistence type="inferred from homology"/>
<dbReference type="GO" id="GO:1902358">
    <property type="term" value="P:sulfate transmembrane transport"/>
    <property type="evidence" value="ECO:0007669"/>
    <property type="project" value="InterPro"/>
</dbReference>
<sequence length="320" mass="35105">MGAGAYAQRAPIELLNVSYDPTRELYAQYNALFAKYWKAQSGQDVVIKNSHGGSSKQARSVIDGVDADVVTLGLAPDIDALVEHGGLVKPGWQARLPENSAPYTSTIVLLVRKGNPRNIRDWDDLAKSGVSVITPNPKTSAGARWNYLAAWEFARRKHGGEAGARDFIASLYRNVPVLDSGARGSTITFAQRGVGDVLISWENDAFLAFKEFGPGEFEIVAPSLSILCEPTVAVVDKNVDRKGTRTVAEAYLRYLYSDEAQDLIGRNYYRPTAEKARAKYASQFPAIDLVTVDRDLGGWAAINKKHFADNGIFDQIYVSR</sequence>
<dbReference type="GO" id="GO:0042597">
    <property type="term" value="C:periplasmic space"/>
    <property type="evidence" value="ECO:0007669"/>
    <property type="project" value="UniProtKB-SubCell"/>
</dbReference>
<dbReference type="PANTHER" id="PTHR30368">
    <property type="entry name" value="SULFATE-BINDING PROTEIN"/>
    <property type="match status" value="1"/>
</dbReference>
<evidence type="ECO:0000256" key="4">
    <source>
        <dbReference type="ARBA" id="ARBA00022729"/>
    </source>
</evidence>
<evidence type="ECO:0000256" key="5">
    <source>
        <dbReference type="ARBA" id="ARBA00022764"/>
    </source>
</evidence>
<dbReference type="EMBL" id="CP016172">
    <property type="protein sequence ID" value="ANN80335.1"/>
    <property type="molecule type" value="Genomic_DNA"/>
</dbReference>
<dbReference type="Gene3D" id="3.40.190.10">
    <property type="entry name" value="Periplasmic binding protein-like II"/>
    <property type="match status" value="2"/>
</dbReference>
<evidence type="ECO:0000256" key="2">
    <source>
        <dbReference type="ARBA" id="ARBA00006099"/>
    </source>
</evidence>
<name>A0A193GKG3_9BORD</name>
<gene>
    <name evidence="6" type="ORF">BAU07_08375</name>
</gene>
<dbReference type="NCBIfam" id="NF008022">
    <property type="entry name" value="PRK10752.1"/>
    <property type="match status" value="1"/>
</dbReference>
<dbReference type="CDD" id="cd01005">
    <property type="entry name" value="PBP2_CysP"/>
    <property type="match status" value="1"/>
</dbReference>
<evidence type="ECO:0000313" key="6">
    <source>
        <dbReference type="EMBL" id="ANN80335.1"/>
    </source>
</evidence>
<protein>
    <submittedName>
        <fullName evidence="6">Sulfate transporter subunit</fullName>
    </submittedName>
</protein>
<accession>A0A193GKG3</accession>
<dbReference type="NCBIfam" id="TIGR00971">
    <property type="entry name" value="3a0106s03"/>
    <property type="match status" value="1"/>
</dbReference>
<dbReference type="GO" id="GO:0140104">
    <property type="term" value="F:molecular carrier activity"/>
    <property type="evidence" value="ECO:0007669"/>
    <property type="project" value="InterPro"/>
</dbReference>
<evidence type="ECO:0000256" key="1">
    <source>
        <dbReference type="ARBA" id="ARBA00004418"/>
    </source>
</evidence>
<dbReference type="STRING" id="463014.BAU07_08375"/>
<keyword evidence="3" id="KW-0813">Transport</keyword>
<dbReference type="Pfam" id="PF13531">
    <property type="entry name" value="SBP_bac_11"/>
    <property type="match status" value="1"/>
</dbReference>
<evidence type="ECO:0000313" key="7">
    <source>
        <dbReference type="Proteomes" id="UP000091926"/>
    </source>
</evidence>
<organism evidence="6 7">
    <name type="scientific">Bordetella flabilis</name>
    <dbReference type="NCBI Taxonomy" id="463014"/>
    <lineage>
        <taxon>Bacteria</taxon>
        <taxon>Pseudomonadati</taxon>
        <taxon>Pseudomonadota</taxon>
        <taxon>Betaproteobacteria</taxon>
        <taxon>Burkholderiales</taxon>
        <taxon>Alcaligenaceae</taxon>
        <taxon>Bordetella</taxon>
    </lineage>
</organism>
<dbReference type="InterPro" id="IPR005669">
    <property type="entry name" value="Thiosulph/SO4-bd"/>
</dbReference>
<dbReference type="KEGG" id="bfz:BAU07_08375"/>
<dbReference type="NCBIfam" id="NF008106">
    <property type="entry name" value="PRK10852.1"/>
    <property type="match status" value="1"/>
</dbReference>
<dbReference type="AlphaFoldDB" id="A0A193GKG3"/>
<evidence type="ECO:0000256" key="3">
    <source>
        <dbReference type="ARBA" id="ARBA00022448"/>
    </source>
</evidence>
<comment type="subcellular location">
    <subcellularLocation>
        <location evidence="1">Periplasm</location>
    </subcellularLocation>
</comment>
<keyword evidence="5" id="KW-0574">Periplasm</keyword>
<dbReference type="PANTHER" id="PTHR30368:SF2">
    <property type="entry name" value="SULFATE-BINDING PROTEIN"/>
    <property type="match status" value="1"/>
</dbReference>
<dbReference type="SUPFAM" id="SSF53850">
    <property type="entry name" value="Periplasmic binding protein-like II"/>
    <property type="match status" value="1"/>
</dbReference>
<dbReference type="Proteomes" id="UP000091926">
    <property type="component" value="Chromosome"/>
</dbReference>
<reference evidence="6 7" key="1">
    <citation type="submission" date="2016-06" db="EMBL/GenBank/DDBJ databases">
        <title>Complete genome sequences of Bordetella bronchialis and Bordetella flabilis.</title>
        <authorList>
            <person name="LiPuma J.J."/>
            <person name="Spilker T."/>
        </authorList>
    </citation>
    <scope>NUCLEOTIDE SEQUENCE [LARGE SCALE GENOMIC DNA]</scope>
    <source>
        <strain evidence="6 7">AU10664</strain>
    </source>
</reference>